<organism evidence="1">
    <name type="scientific">Homalodisca liturata</name>
    <dbReference type="NCBI Taxonomy" id="320908"/>
    <lineage>
        <taxon>Eukaryota</taxon>
        <taxon>Metazoa</taxon>
        <taxon>Ecdysozoa</taxon>
        <taxon>Arthropoda</taxon>
        <taxon>Hexapoda</taxon>
        <taxon>Insecta</taxon>
        <taxon>Pterygota</taxon>
        <taxon>Neoptera</taxon>
        <taxon>Paraneoptera</taxon>
        <taxon>Hemiptera</taxon>
        <taxon>Auchenorrhyncha</taxon>
        <taxon>Membracoidea</taxon>
        <taxon>Cicadellidae</taxon>
        <taxon>Cicadellinae</taxon>
        <taxon>Proconiini</taxon>
        <taxon>Homalodisca</taxon>
    </lineage>
</organism>
<dbReference type="EMBL" id="GECU01024124">
    <property type="protein sequence ID" value="JAS83582.1"/>
    <property type="molecule type" value="Transcribed_RNA"/>
</dbReference>
<dbReference type="AlphaFoldDB" id="A0A1B6I9I8"/>
<feature type="non-terminal residue" evidence="1">
    <location>
        <position position="104"/>
    </location>
</feature>
<reference evidence="1" key="1">
    <citation type="submission" date="2015-11" db="EMBL/GenBank/DDBJ databases">
        <title>De novo transcriptome assembly of four potential Pierce s Disease insect vectors from Arizona vineyards.</title>
        <authorList>
            <person name="Tassone E.E."/>
        </authorList>
    </citation>
    <scope>NUCLEOTIDE SEQUENCE</scope>
</reference>
<evidence type="ECO:0000313" key="1">
    <source>
        <dbReference type="EMBL" id="JAS83582.1"/>
    </source>
</evidence>
<gene>
    <name evidence="1" type="ORF">g.57599</name>
</gene>
<protein>
    <submittedName>
        <fullName evidence="1">Uncharacterized protein</fullName>
    </submittedName>
</protein>
<proteinExistence type="predicted"/>
<feature type="non-terminal residue" evidence="1">
    <location>
        <position position="1"/>
    </location>
</feature>
<name>A0A1B6I9I8_9HEMI</name>
<sequence>QMEGVEGLPQLTPPAYRIDYGALNLLLDNVDWTEVYCEENASIAFDIFHTILTNCIDKSKKQIIPRRSIKRLKPWINNYICIKIKTRNKLYKNLKKHPQNETLK</sequence>
<accession>A0A1B6I9I8</accession>